<keyword evidence="3" id="KW-0997">Cell inner membrane</keyword>
<dbReference type="AlphaFoldDB" id="A0A1Y6CFK3"/>
<dbReference type="GO" id="GO:0005886">
    <property type="term" value="C:plasma membrane"/>
    <property type="evidence" value="ECO:0007669"/>
    <property type="project" value="UniProtKB-SubCell"/>
</dbReference>
<sequence length="303" mass="33733">MATPNRDKFLTKYLRYPVEAAFAFAFMGLFKILPLDWASAFGGWLGRTVGPLLPLSKRAWRNLELVFPEMPEARRREIVRAMWDNLGRTAAEYPHLDTISDPKTGRVEIIGAELVKGPASEGRPVIIAAMHQANFEVSVVTAGAQGIPMVGISRAANNPLVQKVAEKMRGVTPGKRIPKGAQGARALIAEMQKGSTIGVLNDQKFNEGFEARFFGLPAMTADGPAQMALRFACPIVPSRLERLGGARFRMTIEPTPAFTPTGNKRGDAQALTQAINDRFEAWVRERPEDWLWLHRRFPKSYYR</sequence>
<comment type="subcellular location">
    <subcellularLocation>
        <location evidence="1">Cell inner membrane</location>
    </subcellularLocation>
</comment>
<dbReference type="RefSeq" id="WP_085125067.1">
    <property type="nucleotide sequence ID" value="NZ_FWZX01000024.1"/>
</dbReference>
<name>A0A1Y6CFK3_9PROT</name>
<keyword evidence="6" id="KW-0012">Acyltransferase</keyword>
<keyword evidence="7" id="KW-1133">Transmembrane helix</keyword>
<evidence type="ECO:0000313" key="8">
    <source>
        <dbReference type="EMBL" id="SMF62364.1"/>
    </source>
</evidence>
<dbReference type="GO" id="GO:0009247">
    <property type="term" value="P:glycolipid biosynthetic process"/>
    <property type="evidence" value="ECO:0007669"/>
    <property type="project" value="UniProtKB-ARBA"/>
</dbReference>
<reference evidence="8 9" key="1">
    <citation type="submission" date="2017-04" db="EMBL/GenBank/DDBJ databases">
        <authorList>
            <person name="Afonso C.L."/>
            <person name="Miller P.J."/>
            <person name="Scott M.A."/>
            <person name="Spackman E."/>
            <person name="Goraichik I."/>
            <person name="Dimitrov K.M."/>
            <person name="Suarez D.L."/>
            <person name="Swayne D.E."/>
        </authorList>
    </citation>
    <scope>NUCLEOTIDE SEQUENCE [LARGE SCALE GENOMIC DNA]</scope>
    <source>
        <strain evidence="8 9">USBA 355</strain>
    </source>
</reference>
<evidence type="ECO:0000256" key="1">
    <source>
        <dbReference type="ARBA" id="ARBA00004533"/>
    </source>
</evidence>
<evidence type="ECO:0000256" key="7">
    <source>
        <dbReference type="SAM" id="Phobius"/>
    </source>
</evidence>
<evidence type="ECO:0000313" key="9">
    <source>
        <dbReference type="Proteomes" id="UP000192917"/>
    </source>
</evidence>
<dbReference type="GO" id="GO:0016746">
    <property type="term" value="F:acyltransferase activity"/>
    <property type="evidence" value="ECO:0007669"/>
    <property type="project" value="UniProtKB-KW"/>
</dbReference>
<feature type="transmembrane region" description="Helical" evidence="7">
    <location>
        <begin position="21"/>
        <end position="45"/>
    </location>
</feature>
<proteinExistence type="predicted"/>
<keyword evidence="2" id="KW-1003">Cell membrane</keyword>
<dbReference type="CDD" id="cd07984">
    <property type="entry name" value="LPLAT_LABLAT-like"/>
    <property type="match status" value="1"/>
</dbReference>
<evidence type="ECO:0000256" key="3">
    <source>
        <dbReference type="ARBA" id="ARBA00022519"/>
    </source>
</evidence>
<evidence type="ECO:0000256" key="5">
    <source>
        <dbReference type="ARBA" id="ARBA00023136"/>
    </source>
</evidence>
<organism evidence="8 9">
    <name type="scientific">Tistlia consotensis USBA 355</name>
    <dbReference type="NCBI Taxonomy" id="560819"/>
    <lineage>
        <taxon>Bacteria</taxon>
        <taxon>Pseudomonadati</taxon>
        <taxon>Pseudomonadota</taxon>
        <taxon>Alphaproteobacteria</taxon>
        <taxon>Rhodospirillales</taxon>
        <taxon>Rhodovibrionaceae</taxon>
        <taxon>Tistlia</taxon>
    </lineage>
</organism>
<dbReference type="InterPro" id="IPR004960">
    <property type="entry name" value="LipA_acyltrans"/>
</dbReference>
<evidence type="ECO:0000256" key="6">
    <source>
        <dbReference type="ARBA" id="ARBA00023315"/>
    </source>
</evidence>
<dbReference type="PANTHER" id="PTHR30606">
    <property type="entry name" value="LIPID A BIOSYNTHESIS LAUROYL ACYLTRANSFERASE"/>
    <property type="match status" value="1"/>
</dbReference>
<dbReference type="Pfam" id="PF03279">
    <property type="entry name" value="Lip_A_acyltrans"/>
    <property type="match status" value="1"/>
</dbReference>
<dbReference type="Proteomes" id="UP000192917">
    <property type="component" value="Unassembled WGS sequence"/>
</dbReference>
<dbReference type="PANTHER" id="PTHR30606:SF9">
    <property type="entry name" value="LIPID A BIOSYNTHESIS LAUROYLTRANSFERASE"/>
    <property type="match status" value="1"/>
</dbReference>
<keyword evidence="9" id="KW-1185">Reference proteome</keyword>
<keyword evidence="7" id="KW-0812">Transmembrane</keyword>
<protein>
    <submittedName>
        <fullName evidence="8">KDO2-lipid IV(A) lauroyltransferase</fullName>
    </submittedName>
</protein>
<keyword evidence="4 8" id="KW-0808">Transferase</keyword>
<evidence type="ECO:0000256" key="4">
    <source>
        <dbReference type="ARBA" id="ARBA00022679"/>
    </source>
</evidence>
<dbReference type="STRING" id="560819.SAMN05428998_12410"/>
<keyword evidence="5 7" id="KW-0472">Membrane</keyword>
<dbReference type="EMBL" id="FWZX01000024">
    <property type="protein sequence ID" value="SMF62364.1"/>
    <property type="molecule type" value="Genomic_DNA"/>
</dbReference>
<evidence type="ECO:0000256" key="2">
    <source>
        <dbReference type="ARBA" id="ARBA00022475"/>
    </source>
</evidence>
<accession>A0A1Y6CFK3</accession>
<gene>
    <name evidence="8" type="ORF">SAMN05428998_12410</name>
</gene>